<dbReference type="RefSeq" id="WP_160197572.1">
    <property type="nucleotide sequence ID" value="NZ_QXXA01000010.1"/>
</dbReference>
<gene>
    <name evidence="3" type="ORF">D3Z33_09595</name>
</gene>
<sequence>MKKGNIVSGIIIIITSLFFYFNTSSFKKLDNQVIGADFMPKLYAILLIALGIILIIQNYKKEENKEENKESYYKYSLITMVLLLIYIIIIPILGFYSSTILLVLSLLLFSKTQNKIILITIPIATSLFIFLFFDILLNVAMPTGLIF</sequence>
<dbReference type="Proteomes" id="UP000467132">
    <property type="component" value="Unassembled WGS sequence"/>
</dbReference>
<dbReference type="EMBL" id="QXXA01000010">
    <property type="protein sequence ID" value="NBI07103.1"/>
    <property type="molecule type" value="Genomic_DNA"/>
</dbReference>
<protein>
    <recommendedName>
        <fullName evidence="2">DUF1468 domain-containing protein</fullName>
    </recommendedName>
</protein>
<organism evidence="3 4">
    <name type="scientific">Senegalia massiliensis</name>
    <dbReference type="NCBI Taxonomy" id="1720316"/>
    <lineage>
        <taxon>Bacteria</taxon>
        <taxon>Bacillati</taxon>
        <taxon>Bacillota</taxon>
        <taxon>Clostridia</taxon>
        <taxon>Eubacteriales</taxon>
        <taxon>Clostridiaceae</taxon>
        <taxon>Senegalia</taxon>
    </lineage>
</organism>
<evidence type="ECO:0000313" key="4">
    <source>
        <dbReference type="Proteomes" id="UP000467132"/>
    </source>
</evidence>
<keyword evidence="1" id="KW-0812">Transmembrane</keyword>
<keyword evidence="1" id="KW-0472">Membrane</keyword>
<feature type="transmembrane region" description="Helical" evidence="1">
    <location>
        <begin position="116"/>
        <end position="141"/>
    </location>
</feature>
<feature type="transmembrane region" description="Helical" evidence="1">
    <location>
        <begin position="6"/>
        <end position="22"/>
    </location>
</feature>
<reference evidence="3 4" key="1">
    <citation type="submission" date="2018-08" db="EMBL/GenBank/DDBJ databases">
        <title>Murine metabolic-syndrome-specific gut microbial biobank.</title>
        <authorList>
            <person name="Liu C."/>
        </authorList>
    </citation>
    <scope>NUCLEOTIDE SEQUENCE [LARGE SCALE GENOMIC DNA]</scope>
    <source>
        <strain evidence="3 4">583</strain>
    </source>
</reference>
<comment type="caution">
    <text evidence="3">The sequence shown here is derived from an EMBL/GenBank/DDBJ whole genome shotgun (WGS) entry which is preliminary data.</text>
</comment>
<evidence type="ECO:0000256" key="1">
    <source>
        <dbReference type="SAM" id="Phobius"/>
    </source>
</evidence>
<accession>A0A845R3J8</accession>
<dbReference type="AlphaFoldDB" id="A0A845R3J8"/>
<dbReference type="InterPro" id="IPR009936">
    <property type="entry name" value="DUF1468"/>
</dbReference>
<feature type="transmembrane region" description="Helical" evidence="1">
    <location>
        <begin position="79"/>
        <end position="109"/>
    </location>
</feature>
<keyword evidence="1" id="KW-1133">Transmembrane helix</keyword>
<evidence type="ECO:0000259" key="2">
    <source>
        <dbReference type="Pfam" id="PF07331"/>
    </source>
</evidence>
<proteinExistence type="predicted"/>
<keyword evidence="4" id="KW-1185">Reference proteome</keyword>
<feature type="domain" description="DUF1468" evidence="2">
    <location>
        <begin position="7"/>
        <end position="142"/>
    </location>
</feature>
<evidence type="ECO:0000313" key="3">
    <source>
        <dbReference type="EMBL" id="NBI07103.1"/>
    </source>
</evidence>
<dbReference type="Pfam" id="PF07331">
    <property type="entry name" value="TctB"/>
    <property type="match status" value="1"/>
</dbReference>
<name>A0A845R3J8_9CLOT</name>
<feature type="transmembrane region" description="Helical" evidence="1">
    <location>
        <begin position="42"/>
        <end position="59"/>
    </location>
</feature>